<name>A0A9W8BIN5_9FUNG</name>
<proteinExistence type="predicted"/>
<dbReference type="InterPro" id="IPR036249">
    <property type="entry name" value="Thioredoxin-like_sf"/>
</dbReference>
<dbReference type="GO" id="GO:0004602">
    <property type="term" value="F:glutathione peroxidase activity"/>
    <property type="evidence" value="ECO:0007669"/>
    <property type="project" value="TreeGrafter"/>
</dbReference>
<protein>
    <recommendedName>
        <fullName evidence="1">DSBA-like thioredoxin domain-containing protein</fullName>
    </recommendedName>
</protein>
<dbReference type="EMBL" id="JANBQF010000153">
    <property type="protein sequence ID" value="KAJ2004462.1"/>
    <property type="molecule type" value="Genomic_DNA"/>
</dbReference>
<dbReference type="Proteomes" id="UP001150907">
    <property type="component" value="Unassembled WGS sequence"/>
</dbReference>
<dbReference type="GO" id="GO:0006749">
    <property type="term" value="P:glutathione metabolic process"/>
    <property type="evidence" value="ECO:0007669"/>
    <property type="project" value="TreeGrafter"/>
</dbReference>
<sequence>MSDSRIVFYFDCASAFSYIGFEFMEKYKALWGVSVDYRPIVLSRVMSNASNSFSPYKLPHLLQDLKRTSLITGIPFNGVPANYAYDPTVALRTLQFIKTHLPDDKLTQAMRRLWHMEYVDRRAPESTDDIKYALADIIDTNIVDEALGAADTLDALSANIEDVKHRRGFGAPTILVYKSGGATQPQVFFGSDRFEHIAFYLGKEFHTMKQLFANPRI</sequence>
<dbReference type="OrthoDB" id="4664297at2759"/>
<comment type="caution">
    <text evidence="2">The sequence shown here is derived from an EMBL/GenBank/DDBJ whole genome shotgun (WGS) entry which is preliminary data.</text>
</comment>
<dbReference type="SUPFAM" id="SSF52833">
    <property type="entry name" value="Thioredoxin-like"/>
    <property type="match status" value="1"/>
</dbReference>
<keyword evidence="3" id="KW-1185">Reference proteome</keyword>
<feature type="domain" description="DSBA-like thioredoxin" evidence="1">
    <location>
        <begin position="6"/>
        <end position="199"/>
    </location>
</feature>
<dbReference type="PANTHER" id="PTHR42943">
    <property type="entry name" value="GLUTATHIONE S-TRANSFERASE KAPPA"/>
    <property type="match status" value="1"/>
</dbReference>
<evidence type="ECO:0000259" key="1">
    <source>
        <dbReference type="Pfam" id="PF01323"/>
    </source>
</evidence>
<dbReference type="PANTHER" id="PTHR42943:SF2">
    <property type="entry name" value="GLUTATHIONE S-TRANSFERASE KAPPA 1"/>
    <property type="match status" value="1"/>
</dbReference>
<dbReference type="InterPro" id="IPR051924">
    <property type="entry name" value="GST_Kappa/NadH"/>
</dbReference>
<dbReference type="AlphaFoldDB" id="A0A9W8BIN5"/>
<dbReference type="GO" id="GO:0004364">
    <property type="term" value="F:glutathione transferase activity"/>
    <property type="evidence" value="ECO:0007669"/>
    <property type="project" value="TreeGrafter"/>
</dbReference>
<dbReference type="GO" id="GO:0005739">
    <property type="term" value="C:mitochondrion"/>
    <property type="evidence" value="ECO:0007669"/>
    <property type="project" value="TreeGrafter"/>
</dbReference>
<evidence type="ECO:0000313" key="3">
    <source>
        <dbReference type="Proteomes" id="UP001150907"/>
    </source>
</evidence>
<dbReference type="Pfam" id="PF01323">
    <property type="entry name" value="DSBA"/>
    <property type="match status" value="1"/>
</dbReference>
<reference evidence="2" key="1">
    <citation type="submission" date="2022-07" db="EMBL/GenBank/DDBJ databases">
        <title>Phylogenomic reconstructions and comparative analyses of Kickxellomycotina fungi.</title>
        <authorList>
            <person name="Reynolds N.K."/>
            <person name="Stajich J.E."/>
            <person name="Barry K."/>
            <person name="Grigoriev I.V."/>
            <person name="Crous P."/>
            <person name="Smith M.E."/>
        </authorList>
    </citation>
    <scope>NUCLEOTIDE SEQUENCE</scope>
    <source>
        <strain evidence="2">IMI 214461</strain>
    </source>
</reference>
<evidence type="ECO:0000313" key="2">
    <source>
        <dbReference type="EMBL" id="KAJ2004462.1"/>
    </source>
</evidence>
<accession>A0A9W8BIN5</accession>
<dbReference type="GO" id="GO:0005777">
    <property type="term" value="C:peroxisome"/>
    <property type="evidence" value="ECO:0007669"/>
    <property type="project" value="TreeGrafter"/>
</dbReference>
<gene>
    <name evidence="2" type="ORF">H4R26_002504</name>
</gene>
<organism evidence="2 3">
    <name type="scientific">Coemansia thaxteri</name>
    <dbReference type="NCBI Taxonomy" id="2663907"/>
    <lineage>
        <taxon>Eukaryota</taxon>
        <taxon>Fungi</taxon>
        <taxon>Fungi incertae sedis</taxon>
        <taxon>Zoopagomycota</taxon>
        <taxon>Kickxellomycotina</taxon>
        <taxon>Kickxellomycetes</taxon>
        <taxon>Kickxellales</taxon>
        <taxon>Kickxellaceae</taxon>
        <taxon>Coemansia</taxon>
    </lineage>
</organism>
<dbReference type="Gene3D" id="3.40.30.10">
    <property type="entry name" value="Glutaredoxin"/>
    <property type="match status" value="1"/>
</dbReference>
<dbReference type="InterPro" id="IPR001853">
    <property type="entry name" value="DSBA-like_thioredoxin_dom"/>
</dbReference>